<name>A0A9P6IJN6_9FUNG</name>
<feature type="compositionally biased region" description="Low complexity" evidence="1">
    <location>
        <begin position="151"/>
        <end position="163"/>
    </location>
</feature>
<evidence type="ECO:0000256" key="1">
    <source>
        <dbReference type="SAM" id="MobiDB-lite"/>
    </source>
</evidence>
<feature type="region of interest" description="Disordered" evidence="1">
    <location>
        <begin position="207"/>
        <end position="227"/>
    </location>
</feature>
<feature type="non-terminal residue" evidence="2">
    <location>
        <position position="1"/>
    </location>
</feature>
<reference evidence="2" key="1">
    <citation type="journal article" date="2020" name="Fungal Divers.">
        <title>Resolving the Mortierellaceae phylogeny through synthesis of multi-gene phylogenetics and phylogenomics.</title>
        <authorList>
            <person name="Vandepol N."/>
            <person name="Liber J."/>
            <person name="Desiro A."/>
            <person name="Na H."/>
            <person name="Kennedy M."/>
            <person name="Barry K."/>
            <person name="Grigoriev I.V."/>
            <person name="Miller A.N."/>
            <person name="O'Donnell K."/>
            <person name="Stajich J.E."/>
            <person name="Bonito G."/>
        </authorList>
    </citation>
    <scope>NUCLEOTIDE SEQUENCE</scope>
    <source>
        <strain evidence="2">MES-2147</strain>
    </source>
</reference>
<comment type="caution">
    <text evidence="2">The sequence shown here is derived from an EMBL/GenBank/DDBJ whole genome shotgun (WGS) entry which is preliminary data.</text>
</comment>
<feature type="region of interest" description="Disordered" evidence="1">
    <location>
        <begin position="146"/>
        <end position="191"/>
    </location>
</feature>
<feature type="region of interest" description="Disordered" evidence="1">
    <location>
        <begin position="107"/>
        <end position="126"/>
    </location>
</feature>
<dbReference type="Proteomes" id="UP000749646">
    <property type="component" value="Unassembled WGS sequence"/>
</dbReference>
<protein>
    <submittedName>
        <fullName evidence="2">Uncharacterized protein</fullName>
    </submittedName>
</protein>
<sequence length="246" mass="26802">TTSTGESSAIEKQIVTDSIPAPVVDENTKSVGFVAQTHEPLTWAPSEAQDMNEPDRDAWLYCSNLLYSLRSSSVSKAAGSAQATNGEFRRPRLSFISPLDGVLGSTPMEEKDHLPPWMPKSNPKESDLEQRYLRLDVEVTSSRVVSGKGLAPPKAAAATPVSATNESNSESRRHQRQVRSGRINANGGVVKNRRIYDRREQLLRGAQAAAAASRSPSAATCAEELTPLAPIKEEPMEIYIKEEPMD</sequence>
<dbReference type="AlphaFoldDB" id="A0A9P6IJN6"/>
<keyword evidence="3" id="KW-1185">Reference proteome</keyword>
<feature type="compositionally biased region" description="Low complexity" evidence="1">
    <location>
        <begin position="207"/>
        <end position="222"/>
    </location>
</feature>
<organism evidence="2 3">
    <name type="scientific">Modicella reniformis</name>
    <dbReference type="NCBI Taxonomy" id="1440133"/>
    <lineage>
        <taxon>Eukaryota</taxon>
        <taxon>Fungi</taxon>
        <taxon>Fungi incertae sedis</taxon>
        <taxon>Mucoromycota</taxon>
        <taxon>Mortierellomycotina</taxon>
        <taxon>Mortierellomycetes</taxon>
        <taxon>Mortierellales</taxon>
        <taxon>Mortierellaceae</taxon>
        <taxon>Modicella</taxon>
    </lineage>
</organism>
<accession>A0A9P6IJN6</accession>
<dbReference type="OrthoDB" id="2419192at2759"/>
<evidence type="ECO:0000313" key="3">
    <source>
        <dbReference type="Proteomes" id="UP000749646"/>
    </source>
</evidence>
<gene>
    <name evidence="2" type="ORF">BGZ65_005851</name>
</gene>
<dbReference type="EMBL" id="JAAAHW010010187">
    <property type="protein sequence ID" value="KAF9929309.1"/>
    <property type="molecule type" value="Genomic_DNA"/>
</dbReference>
<proteinExistence type="predicted"/>
<evidence type="ECO:0000313" key="2">
    <source>
        <dbReference type="EMBL" id="KAF9929309.1"/>
    </source>
</evidence>